<keyword evidence="4" id="KW-1185">Reference proteome</keyword>
<evidence type="ECO:0000313" key="3">
    <source>
        <dbReference type="EMBL" id="GBE63098.1"/>
    </source>
</evidence>
<feature type="transmembrane region" description="Helical" evidence="2">
    <location>
        <begin position="1623"/>
        <end position="1646"/>
    </location>
</feature>
<name>A0A2H6KJD7_9APIC</name>
<keyword evidence="2" id="KW-1133">Transmembrane helix</keyword>
<dbReference type="Proteomes" id="UP000236319">
    <property type="component" value="Unassembled WGS sequence"/>
</dbReference>
<evidence type="ECO:0000313" key="4">
    <source>
        <dbReference type="Proteomes" id="UP000236319"/>
    </source>
</evidence>
<accession>A0A2H6KJD7</accession>
<evidence type="ECO:0000256" key="1">
    <source>
        <dbReference type="SAM" id="Coils"/>
    </source>
</evidence>
<keyword evidence="1" id="KW-0175">Coiled coil</keyword>
<dbReference type="EMBL" id="BDSA01000014">
    <property type="protein sequence ID" value="GBE63098.1"/>
    <property type="molecule type" value="Genomic_DNA"/>
</dbReference>
<proteinExistence type="predicted"/>
<keyword evidence="2" id="KW-0472">Membrane</keyword>
<dbReference type="GeneID" id="39876868"/>
<feature type="coiled-coil region" evidence="1">
    <location>
        <begin position="651"/>
        <end position="707"/>
    </location>
</feature>
<dbReference type="RefSeq" id="XP_028869341.1">
    <property type="nucleotide sequence ID" value="XM_029013508.1"/>
</dbReference>
<gene>
    <name evidence="3" type="ORF">BOVATA_045910</name>
</gene>
<organism evidence="3 4">
    <name type="scientific">Babesia ovata</name>
    <dbReference type="NCBI Taxonomy" id="189622"/>
    <lineage>
        <taxon>Eukaryota</taxon>
        <taxon>Sar</taxon>
        <taxon>Alveolata</taxon>
        <taxon>Apicomplexa</taxon>
        <taxon>Aconoidasida</taxon>
        <taxon>Piroplasmida</taxon>
        <taxon>Babesiidae</taxon>
        <taxon>Babesia</taxon>
    </lineage>
</organism>
<comment type="caution">
    <text evidence="3">The sequence shown here is derived from an EMBL/GenBank/DDBJ whole genome shotgun (WGS) entry which is preliminary data.</text>
</comment>
<protein>
    <submittedName>
        <fullName evidence="3">Uncharacterized protein</fullName>
    </submittedName>
</protein>
<sequence>MSFLHGVLSGVKDDDNVTKYSDINDINNVISTLHNNVGKGREAFGNAVTKVGERTNKVTAELGDYYKEVQGSDLFPLAYQLEAWMRTVESVDWDIRDISDNHSNILDSTLRIQLAHEIAPVKKVVEHLKGVAKNMTDGNKVKHVDDEIAAKENEVTQLITEKCQQLLKALTERFDLIEEKTRKFGTERAEQLGPLLQSVKQLVTDVGHAEKSAQALAQHYDRDILNGLQTISGKVSNLATGDISGGLGNVFSTVSVELERLKAKLDEIGRLSISVQQKVNSGLDQIMDDLDRAKESLKMDIRGQIGSYMRDELGNKIKGVVALLTKEIAGVEKNDGALYDVVTGVKKYAAKFITNDSKDEFGNIVESWVKDILGVKNGMLKEKVKAWIETSTLKSAYSVTGEKINPILSTKIANQVVAKLKGDSNNIIKSAGATVASHIGPDTGSSKNIEEYVTAVQLGCKDFAEKLEIKLKNYSSTTGGTGKGIVPLACDIAKQIENGLKGDLGMGSDSTSPKISDLELAVQSILSALVSTAKETAGELKRFTDSSDLSSSVHSAIKAVKGLGGHLERALTPDDSDPRKIGNIIKIELGDKATFVNFDTKLHPLLRNAAKKGISMLDTEVNSIINQQLRRVHATIGQQINRLNKVPGKHLGNVQQIVDGLQEQIAETQKLVAKTKAIAEGNIKQQVDSLRDRVSKLKLSIEGINDKIKAFDNSLQKAIQDATDAVETARRTLHTQIITTQSELTQTAEQAFTTVKKAVQSMFCEQHKADLTALHKLLETQAEAIRKLMNENKISGIKGLLNKLHVNFVPQAEKIDSDCKFKDGTQHLYHAINRFFPEFEKQSDLVSQSTKIDTIYKMLAKLVKQLFESEHFDSYVISKRQDFENALASFSTDTFKDAPKAVLSPLKRGLQDFVGELRNAYVNTYSREKPVDGWVEPKKDKVSPQLKDAANEEQVLTEEGKKCASACLTVFKTLFHDLHELRDSCAKHGLCNEKRIYLYEPVPKNRKPVENKLGAWLENRGFQVSKYDNGHEGHLKNKPDFKGENILALIESNSLISRPFSDEDAYQGNIVQLYNYFEKYLNVCHLKLHERKTYPCTVRDMCAWLSGLPHTAVYTNVEKHCETLLADDKNKSDNVLLYILKSTLRKTLNITCQISYDVLVTISGNGRGFDQADYPYATNFCDNTRGFHYPSDVPSLFDMLRDICTRLLYQLYFLYSRCRTPTKYHGWSDCSYGSGVAGSGFQCNTNQCTNQNCPQKADQNADQSATQKANQTCDQHPKCGVKSPLQSHLMDQLPGCLPHKVTSVGCSSKCLSCPKNSPGQQCITPMGFWDLTNAASITRRGRMLHAILKTLCNNAESPLCSLLRCLFTISPNPPKTLGDMFSFYCNAMQNVHGSKYGHDAEYRKTVDGAISRCFPFDTSLHNYYKANLLTDKLKALYCSDVDHKGAHNDKHCDLWSISRPQHDDSQVTCPDKNSCCAPYLQPFGLHSNHTYAPKNAAVHLSWFTYLAWDFWQLLNKLLDAFKSMSCKAYGCSCNCASDKHGVTEEETTKSACHCPTIVDCNGVLSVFHKYGFTFRVPGELMESTTKKSCDDFVKQLTKVLHKGYFKELFDEIDDFIWAIRTPFSYLLLALWSLSLLYLLHIAVVRLDVLRIRSHLRSPSSHRIAAQSLLAAARVRALANVKYFSP</sequence>
<keyword evidence="2" id="KW-0812">Transmembrane</keyword>
<reference evidence="3 4" key="1">
    <citation type="journal article" date="2017" name="BMC Genomics">
        <title>Whole-genome assembly of Babesia ovata and comparative genomics between closely related pathogens.</title>
        <authorList>
            <person name="Yamagishi J."/>
            <person name="Asada M."/>
            <person name="Hakimi H."/>
            <person name="Tanaka T.Q."/>
            <person name="Sugimoto C."/>
            <person name="Kawazu S."/>
        </authorList>
    </citation>
    <scope>NUCLEOTIDE SEQUENCE [LARGE SCALE GENOMIC DNA]</scope>
    <source>
        <strain evidence="3 4">Miyake</strain>
    </source>
</reference>
<evidence type="ECO:0000256" key="2">
    <source>
        <dbReference type="SAM" id="Phobius"/>
    </source>
</evidence>
<dbReference type="OrthoDB" id="5835755at2759"/>
<dbReference type="VEuPathDB" id="PiroplasmaDB:BOVATA_045910"/>